<feature type="transmembrane region" description="Helical" evidence="1">
    <location>
        <begin position="7"/>
        <end position="31"/>
    </location>
</feature>
<keyword evidence="1" id="KW-0472">Membrane</keyword>
<feature type="transmembrane region" description="Helical" evidence="1">
    <location>
        <begin position="68"/>
        <end position="89"/>
    </location>
</feature>
<evidence type="ECO:0008006" key="4">
    <source>
        <dbReference type="Google" id="ProtNLM"/>
    </source>
</evidence>
<name>F1TBA5_9FIRM</name>
<accession>F1TBA5</accession>
<protein>
    <recommendedName>
        <fullName evidence="4">Lipoprotein</fullName>
    </recommendedName>
</protein>
<keyword evidence="1" id="KW-1133">Transmembrane helix</keyword>
<dbReference type="eggNOG" id="ENOG50341T8">
    <property type="taxonomic scope" value="Bacteria"/>
</dbReference>
<reference evidence="2" key="2">
    <citation type="submission" date="2011-01" db="EMBL/GenBank/DDBJ databases">
        <title>The Non-contiguous Finished genome of Clostridium papyrosolvens.</title>
        <authorList>
            <person name="Lucas S."/>
            <person name="Copeland A."/>
            <person name="Lapidus A."/>
            <person name="Cheng J.-F."/>
            <person name="Goodwin L."/>
            <person name="Pitluck S."/>
            <person name="Misra M."/>
            <person name="Chertkov O."/>
            <person name="Detter J.C."/>
            <person name="Han C."/>
            <person name="Tapia R."/>
            <person name="Land M."/>
            <person name="Hauser L."/>
            <person name="Kyrpides N."/>
            <person name="Ivanova N."/>
            <person name="Pagani I."/>
            <person name="Mouttaki H."/>
            <person name="He Z."/>
            <person name="Zhou J."/>
            <person name="Hemme C.L."/>
            <person name="Woyke T."/>
        </authorList>
    </citation>
    <scope>NUCLEOTIDE SEQUENCE [LARGE SCALE GENOMIC DNA]</scope>
    <source>
        <strain evidence="2">DSM 2782</strain>
    </source>
</reference>
<sequence length="125" mass="14049">MKTLSGALLISTGCIMILILKALQIICLDSFFHADSFIIWFVIFMNLILGILLIIFDNMPLFQKIKNLCTLKVGLTLLAISLVTALLGLRRFPEPIMQFLSAVFLLSIVIIIINLICAIKNRKRV</sequence>
<dbReference type="RefSeq" id="WP_004618400.1">
    <property type="nucleotide sequence ID" value="NZ_ACXX02000004.1"/>
</dbReference>
<dbReference type="EMBL" id="ACXX02000004">
    <property type="protein sequence ID" value="EGD48309.1"/>
    <property type="molecule type" value="Genomic_DNA"/>
</dbReference>
<evidence type="ECO:0000313" key="2">
    <source>
        <dbReference type="EMBL" id="EGD48309.1"/>
    </source>
</evidence>
<evidence type="ECO:0000313" key="3">
    <source>
        <dbReference type="Proteomes" id="UP000003860"/>
    </source>
</evidence>
<proteinExistence type="predicted"/>
<dbReference type="AlphaFoldDB" id="F1TBA5"/>
<gene>
    <name evidence="2" type="ORF">Cpap_2461</name>
</gene>
<feature type="transmembrane region" description="Helical" evidence="1">
    <location>
        <begin position="95"/>
        <end position="119"/>
    </location>
</feature>
<comment type="caution">
    <text evidence="2">The sequence shown here is derived from an EMBL/GenBank/DDBJ whole genome shotgun (WGS) entry which is preliminary data.</text>
</comment>
<reference evidence="2" key="1">
    <citation type="submission" date="2009-07" db="EMBL/GenBank/DDBJ databases">
        <authorList>
            <consortium name="US DOE Joint Genome Institute (JGI-PGF)"/>
            <person name="Lucas S."/>
            <person name="Copeland A."/>
            <person name="Lapidus A."/>
            <person name="Glavina del Rio T."/>
            <person name="Tice H."/>
            <person name="Bruce D."/>
            <person name="Goodwin L."/>
            <person name="Pitluck S."/>
            <person name="Larimer F."/>
            <person name="Land M.L."/>
            <person name="Mouttaki H."/>
            <person name="He Z."/>
            <person name="Zhou J."/>
            <person name="Hemme C.L."/>
        </authorList>
    </citation>
    <scope>NUCLEOTIDE SEQUENCE</scope>
    <source>
        <strain evidence="2">DSM 2782</strain>
    </source>
</reference>
<evidence type="ECO:0000256" key="1">
    <source>
        <dbReference type="SAM" id="Phobius"/>
    </source>
</evidence>
<organism evidence="2 3">
    <name type="scientific">Ruminiclostridium papyrosolvens DSM 2782</name>
    <dbReference type="NCBI Taxonomy" id="588581"/>
    <lineage>
        <taxon>Bacteria</taxon>
        <taxon>Bacillati</taxon>
        <taxon>Bacillota</taxon>
        <taxon>Clostridia</taxon>
        <taxon>Eubacteriales</taxon>
        <taxon>Oscillospiraceae</taxon>
        <taxon>Ruminiclostridium</taxon>
    </lineage>
</organism>
<dbReference type="Proteomes" id="UP000003860">
    <property type="component" value="Unassembled WGS sequence"/>
</dbReference>
<feature type="transmembrane region" description="Helical" evidence="1">
    <location>
        <begin position="37"/>
        <end position="56"/>
    </location>
</feature>
<keyword evidence="3" id="KW-1185">Reference proteome</keyword>
<keyword evidence="1" id="KW-0812">Transmembrane</keyword>
<dbReference type="OrthoDB" id="9882086at2"/>